<reference evidence="3 4" key="1">
    <citation type="journal article" date="2016" name="Nat. Commun.">
        <title>Thousands of microbial genomes shed light on interconnected biogeochemical processes in an aquifer system.</title>
        <authorList>
            <person name="Anantharaman K."/>
            <person name="Brown C.T."/>
            <person name="Hug L.A."/>
            <person name="Sharon I."/>
            <person name="Castelle C.J."/>
            <person name="Probst A.J."/>
            <person name="Thomas B.C."/>
            <person name="Singh A."/>
            <person name="Wilkins M.J."/>
            <person name="Karaoz U."/>
            <person name="Brodie E.L."/>
            <person name="Williams K.H."/>
            <person name="Hubbard S.S."/>
            <person name="Banfield J.F."/>
        </authorList>
    </citation>
    <scope>NUCLEOTIDE SEQUENCE [LARGE SCALE GENOMIC DNA]</scope>
</reference>
<evidence type="ECO:0000313" key="4">
    <source>
        <dbReference type="Proteomes" id="UP000177745"/>
    </source>
</evidence>
<protein>
    <submittedName>
        <fullName evidence="3">Uncharacterized protein</fullName>
    </submittedName>
</protein>
<accession>A0A1F8H877</accession>
<feature type="transmembrane region" description="Helical" evidence="2">
    <location>
        <begin position="12"/>
        <end position="30"/>
    </location>
</feature>
<name>A0A1F8H877_9BACT</name>
<proteinExistence type="predicted"/>
<feature type="region of interest" description="Disordered" evidence="1">
    <location>
        <begin position="35"/>
        <end position="79"/>
    </location>
</feature>
<evidence type="ECO:0000313" key="3">
    <source>
        <dbReference type="EMBL" id="OGN33744.1"/>
    </source>
</evidence>
<keyword evidence="2" id="KW-0812">Transmembrane</keyword>
<organism evidence="3 4">
    <name type="scientific">Candidatus Yanofskybacteria bacterium RIFCSPLOWO2_12_FULL_43_11b</name>
    <dbReference type="NCBI Taxonomy" id="1802710"/>
    <lineage>
        <taxon>Bacteria</taxon>
        <taxon>Candidatus Yanofskyibacteriota</taxon>
    </lineage>
</organism>
<feature type="compositionally biased region" description="Polar residues" evidence="1">
    <location>
        <begin position="35"/>
        <end position="53"/>
    </location>
</feature>
<dbReference type="AlphaFoldDB" id="A0A1F8H877"/>
<gene>
    <name evidence="3" type="ORF">A3G51_03795</name>
</gene>
<evidence type="ECO:0000256" key="2">
    <source>
        <dbReference type="SAM" id="Phobius"/>
    </source>
</evidence>
<keyword evidence="2" id="KW-1133">Transmembrane helix</keyword>
<sequence>MKVIMDNKKLITVVVIMMLIMAGGIGFWYWSKSKQAPSSSLGSQIFEKTQNPLEGQVPDTNPFKDQKNPLDAIYQNPFE</sequence>
<keyword evidence="2" id="KW-0472">Membrane</keyword>
<evidence type="ECO:0000256" key="1">
    <source>
        <dbReference type="SAM" id="MobiDB-lite"/>
    </source>
</evidence>
<dbReference type="EMBL" id="MGKY01000012">
    <property type="protein sequence ID" value="OGN33744.1"/>
    <property type="molecule type" value="Genomic_DNA"/>
</dbReference>
<comment type="caution">
    <text evidence="3">The sequence shown here is derived from an EMBL/GenBank/DDBJ whole genome shotgun (WGS) entry which is preliminary data.</text>
</comment>
<dbReference type="Proteomes" id="UP000177745">
    <property type="component" value="Unassembled WGS sequence"/>
</dbReference>